<feature type="transmembrane region" description="Helical" evidence="6">
    <location>
        <begin position="420"/>
        <end position="438"/>
    </location>
</feature>
<sequence length="448" mass="49356">MKRSVGELFKKLWASPTGLIFIAHGLRMAGGVLVLPLALRLIPKQEMGLYYTFLAVSGLVNLLDFGFAPAVSRNAGYAMGGAEKLTSHGIPPLGIGGVNLNLLGELTTSVEIYYRWASAVLAILLFSGGSYYIYTRIVAESLSESLMGAWLLFSCGQAGLFYASSWSNLLIGSGQLRAFAIITIWSQLLSVFTLCVLLGLKSSIWAYGISGVFTSCINLWLYRRFFLKLVNPRLPQKNFSKAFNGVKTLWPMAWRQGVVMLGAFMIQRTTTLICSLKVGLDETAEYGLTVYLITVIFQIASIPVSIVMPEIVRLRIVGDRHKIWTLFLPRLYLGLFVGLILVLILAFGGNLILEVISAKTGTVAQSLVLLLGAIWLLEMHHSQYANLILTENQNPFILPSLISGVAIVALAWFGAERWGVLGLILAQGLVQLLWNNWWTVYRAVKGVR</sequence>
<evidence type="ECO:0000256" key="1">
    <source>
        <dbReference type="ARBA" id="ARBA00004651"/>
    </source>
</evidence>
<reference evidence="7 8" key="1">
    <citation type="submission" date="2019-07" db="EMBL/GenBank/DDBJ databases">
        <title>Description of 53C-WASEF.</title>
        <authorList>
            <person name="Pitt A."/>
            <person name="Hahn M.W."/>
        </authorList>
    </citation>
    <scope>NUCLEOTIDE SEQUENCE [LARGE SCALE GENOMIC DNA]</scope>
    <source>
        <strain evidence="7 8">53C-WASEF</strain>
    </source>
</reference>
<keyword evidence="5 6" id="KW-0472">Membrane</keyword>
<keyword evidence="4 6" id="KW-1133">Transmembrane helix</keyword>
<evidence type="ECO:0008006" key="9">
    <source>
        <dbReference type="Google" id="ProtNLM"/>
    </source>
</evidence>
<evidence type="ECO:0000256" key="4">
    <source>
        <dbReference type="ARBA" id="ARBA00022989"/>
    </source>
</evidence>
<evidence type="ECO:0000313" key="8">
    <source>
        <dbReference type="Proteomes" id="UP000315648"/>
    </source>
</evidence>
<evidence type="ECO:0000256" key="6">
    <source>
        <dbReference type="SAM" id="Phobius"/>
    </source>
</evidence>
<comment type="caution">
    <text evidence="7">The sequence shown here is derived from an EMBL/GenBank/DDBJ whole genome shotgun (WGS) entry which is preliminary data.</text>
</comment>
<proteinExistence type="predicted"/>
<feature type="transmembrane region" description="Helical" evidence="6">
    <location>
        <begin position="20"/>
        <end position="42"/>
    </location>
</feature>
<dbReference type="EMBL" id="VMBG01000001">
    <property type="protein sequence ID" value="TSJ78958.1"/>
    <property type="molecule type" value="Genomic_DNA"/>
</dbReference>
<feature type="transmembrane region" description="Helical" evidence="6">
    <location>
        <begin position="396"/>
        <end position="414"/>
    </location>
</feature>
<organism evidence="7 8">
    <name type="scientific">Rariglobus hedericola</name>
    <dbReference type="NCBI Taxonomy" id="2597822"/>
    <lineage>
        <taxon>Bacteria</taxon>
        <taxon>Pseudomonadati</taxon>
        <taxon>Verrucomicrobiota</taxon>
        <taxon>Opitutia</taxon>
        <taxon>Opitutales</taxon>
        <taxon>Opitutaceae</taxon>
        <taxon>Rariglobus</taxon>
    </lineage>
</organism>
<dbReference type="InterPro" id="IPR048122">
    <property type="entry name" value="WZX-like"/>
</dbReference>
<feature type="transmembrane region" description="Helical" evidence="6">
    <location>
        <begin position="331"/>
        <end position="352"/>
    </location>
</feature>
<dbReference type="PANTHER" id="PTHR30250:SF26">
    <property type="entry name" value="PSMA PROTEIN"/>
    <property type="match status" value="1"/>
</dbReference>
<keyword evidence="8" id="KW-1185">Reference proteome</keyword>
<comment type="subcellular location">
    <subcellularLocation>
        <location evidence="1">Cell membrane</location>
        <topology evidence="1">Multi-pass membrane protein</topology>
    </subcellularLocation>
</comment>
<evidence type="ECO:0000256" key="5">
    <source>
        <dbReference type="ARBA" id="ARBA00023136"/>
    </source>
</evidence>
<evidence type="ECO:0000313" key="7">
    <source>
        <dbReference type="EMBL" id="TSJ78958.1"/>
    </source>
</evidence>
<feature type="transmembrane region" description="Helical" evidence="6">
    <location>
        <begin position="204"/>
        <end position="222"/>
    </location>
</feature>
<dbReference type="Proteomes" id="UP000315648">
    <property type="component" value="Unassembled WGS sequence"/>
</dbReference>
<feature type="transmembrane region" description="Helical" evidence="6">
    <location>
        <begin position="112"/>
        <end position="134"/>
    </location>
</feature>
<name>A0A556QQN6_9BACT</name>
<dbReference type="NCBIfam" id="NF041503">
    <property type="entry name" value="WZX_like"/>
    <property type="match status" value="1"/>
</dbReference>
<gene>
    <name evidence="7" type="ORF">FPL22_06550</name>
</gene>
<keyword evidence="2" id="KW-1003">Cell membrane</keyword>
<feature type="transmembrane region" description="Helical" evidence="6">
    <location>
        <begin position="146"/>
        <end position="164"/>
    </location>
</feature>
<dbReference type="GO" id="GO:0005886">
    <property type="term" value="C:plasma membrane"/>
    <property type="evidence" value="ECO:0007669"/>
    <property type="project" value="UniProtKB-SubCell"/>
</dbReference>
<accession>A0A556QQN6</accession>
<dbReference type="InterPro" id="IPR050833">
    <property type="entry name" value="Poly_Biosynth_Transport"/>
</dbReference>
<dbReference type="PANTHER" id="PTHR30250">
    <property type="entry name" value="PST FAMILY PREDICTED COLANIC ACID TRANSPORTER"/>
    <property type="match status" value="1"/>
</dbReference>
<keyword evidence="3 6" id="KW-0812">Transmembrane</keyword>
<dbReference type="RefSeq" id="WP_144229300.1">
    <property type="nucleotide sequence ID" value="NZ_CBCRVV010000005.1"/>
</dbReference>
<evidence type="ECO:0000256" key="2">
    <source>
        <dbReference type="ARBA" id="ARBA00022475"/>
    </source>
</evidence>
<feature type="transmembrane region" description="Helical" evidence="6">
    <location>
        <begin position="176"/>
        <end position="197"/>
    </location>
</feature>
<dbReference type="AlphaFoldDB" id="A0A556QQN6"/>
<feature type="transmembrane region" description="Helical" evidence="6">
    <location>
        <begin position="49"/>
        <end position="71"/>
    </location>
</feature>
<protein>
    <recommendedName>
        <fullName evidence="9">Oligosaccharide flippase family protein</fullName>
    </recommendedName>
</protein>
<dbReference type="OrthoDB" id="2864264at2"/>
<evidence type="ECO:0000256" key="3">
    <source>
        <dbReference type="ARBA" id="ARBA00022692"/>
    </source>
</evidence>
<feature type="transmembrane region" description="Helical" evidence="6">
    <location>
        <begin position="288"/>
        <end position="311"/>
    </location>
</feature>